<evidence type="ECO:0000313" key="4">
    <source>
        <dbReference type="Proteomes" id="UP000523139"/>
    </source>
</evidence>
<name>A0A7X8TJ62_9MICC</name>
<protein>
    <submittedName>
        <fullName evidence="3">Adenylate/guanylate cyclase domain-containing protein</fullName>
    </submittedName>
</protein>
<gene>
    <name evidence="3" type="ORF">HGQ17_04630</name>
</gene>
<comment type="caution">
    <text evidence="3">The sequence shown here is derived from an EMBL/GenBank/DDBJ whole genome shotgun (WGS) entry which is preliminary data.</text>
</comment>
<dbReference type="GO" id="GO:0035556">
    <property type="term" value="P:intracellular signal transduction"/>
    <property type="evidence" value="ECO:0007669"/>
    <property type="project" value="InterPro"/>
</dbReference>
<dbReference type="CDD" id="cd07302">
    <property type="entry name" value="CHD"/>
    <property type="match status" value="1"/>
</dbReference>
<dbReference type="AlphaFoldDB" id="A0A7X8TJ62"/>
<feature type="compositionally biased region" description="Basic and acidic residues" evidence="1">
    <location>
        <begin position="23"/>
        <end position="34"/>
    </location>
</feature>
<dbReference type="GO" id="GO:0009190">
    <property type="term" value="P:cyclic nucleotide biosynthetic process"/>
    <property type="evidence" value="ECO:0007669"/>
    <property type="project" value="InterPro"/>
</dbReference>
<dbReference type="Pfam" id="PF16701">
    <property type="entry name" value="Ad_Cy_reg"/>
    <property type="match status" value="1"/>
</dbReference>
<dbReference type="Gene3D" id="3.30.70.1230">
    <property type="entry name" value="Nucleotide cyclase"/>
    <property type="match status" value="1"/>
</dbReference>
<dbReference type="GO" id="GO:0004016">
    <property type="term" value="F:adenylate cyclase activity"/>
    <property type="evidence" value="ECO:0007669"/>
    <property type="project" value="UniProtKB-ARBA"/>
</dbReference>
<reference evidence="3 4" key="1">
    <citation type="submission" date="2020-04" db="EMBL/GenBank/DDBJ databases">
        <title>Nesterenkonia sp. nov., isolated from marine sediment.</title>
        <authorList>
            <person name="Zhang G."/>
        </authorList>
    </citation>
    <scope>NUCLEOTIDE SEQUENCE [LARGE SCALE GENOMIC DNA]</scope>
    <source>
        <strain evidence="3 4">MY13</strain>
    </source>
</reference>
<dbReference type="SUPFAM" id="SSF55073">
    <property type="entry name" value="Nucleotide cyclase"/>
    <property type="match status" value="1"/>
</dbReference>
<dbReference type="Proteomes" id="UP000523139">
    <property type="component" value="Unassembled WGS sequence"/>
</dbReference>
<feature type="domain" description="Guanylate cyclase" evidence="2">
    <location>
        <begin position="255"/>
        <end position="364"/>
    </location>
</feature>
<dbReference type="RefSeq" id="WP_168886809.1">
    <property type="nucleotide sequence ID" value="NZ_JABAHY010000003.1"/>
</dbReference>
<organism evidence="3 4">
    <name type="scientific">Nesterenkonia sedimenti</name>
    <dbReference type="NCBI Taxonomy" id="1463632"/>
    <lineage>
        <taxon>Bacteria</taxon>
        <taxon>Bacillati</taxon>
        <taxon>Actinomycetota</taxon>
        <taxon>Actinomycetes</taxon>
        <taxon>Micrococcales</taxon>
        <taxon>Micrococcaceae</taxon>
        <taxon>Nesterenkonia</taxon>
    </lineage>
</organism>
<evidence type="ECO:0000313" key="3">
    <source>
        <dbReference type="EMBL" id="NLS09302.1"/>
    </source>
</evidence>
<accession>A0A7X8TJ62</accession>
<dbReference type="SMART" id="SM00044">
    <property type="entry name" value="CYCc"/>
    <property type="match status" value="1"/>
</dbReference>
<keyword evidence="4" id="KW-1185">Reference proteome</keyword>
<dbReference type="InterPro" id="IPR032026">
    <property type="entry name" value="Ad_Cy_reg"/>
</dbReference>
<evidence type="ECO:0000256" key="1">
    <source>
        <dbReference type="SAM" id="MobiDB-lite"/>
    </source>
</evidence>
<evidence type="ECO:0000259" key="2">
    <source>
        <dbReference type="PROSITE" id="PS50125"/>
    </source>
</evidence>
<feature type="region of interest" description="Disordered" evidence="1">
    <location>
        <begin position="1"/>
        <end position="50"/>
    </location>
</feature>
<dbReference type="InterPro" id="IPR029787">
    <property type="entry name" value="Nucleotide_cyclase"/>
</dbReference>
<dbReference type="EMBL" id="JABAHY010000003">
    <property type="protein sequence ID" value="NLS09302.1"/>
    <property type="molecule type" value="Genomic_DNA"/>
</dbReference>
<dbReference type="PROSITE" id="PS50125">
    <property type="entry name" value="GUANYLATE_CYCLASE_2"/>
    <property type="match status" value="1"/>
</dbReference>
<sequence>MADETGEITRLSEPGAYTPDELAEARGDWSDFHSAKTSPQTSPIPQVNTAEERGFLPSEANSATAPIPKPSMQEREWHRNIRQLEQRLLGAERTLTYRQMAERMGVSTRSARKLWRALGFPNLDDDVKAFTEADAESLAQMVQLVREGHLNEETAISLTRSVGQMTDRMVVWQIEALVEDKIANEQYSDAEARSHVVEALPQLVGPIQQLMGYAWRRQLSAALQRLTVRVESGLASVSRGRDGSEPDAPLPLARAVGFADLVSYTSLSRQMSERTLAQMVQRFESTCAEIISIGGGRLVKTVGDEVLYNAETPEAGAEIALALAEAIAADDMLPEARVSVVWGRVLSRMGDIYGPTVNLAARLTALADPGTILVDASTAASLEASEDYLLVPQPPRVVRGFGEVAPSMLLRSSPRYGGFDRG</sequence>
<dbReference type="InterPro" id="IPR001054">
    <property type="entry name" value="A/G_cyclase"/>
</dbReference>
<feature type="compositionally biased region" description="Polar residues" evidence="1">
    <location>
        <begin position="35"/>
        <end position="49"/>
    </location>
</feature>
<proteinExistence type="predicted"/>
<feature type="region of interest" description="Disordered" evidence="1">
    <location>
        <begin position="57"/>
        <end position="76"/>
    </location>
</feature>
<dbReference type="Pfam" id="PF00211">
    <property type="entry name" value="Guanylate_cyc"/>
    <property type="match status" value="1"/>
</dbReference>